<evidence type="ECO:0008006" key="3">
    <source>
        <dbReference type="Google" id="ProtNLM"/>
    </source>
</evidence>
<organism evidence="2">
    <name type="scientific">Brassica campestris</name>
    <name type="common">Field mustard</name>
    <dbReference type="NCBI Taxonomy" id="3711"/>
    <lineage>
        <taxon>Eukaryota</taxon>
        <taxon>Viridiplantae</taxon>
        <taxon>Streptophyta</taxon>
        <taxon>Embryophyta</taxon>
        <taxon>Tracheophyta</taxon>
        <taxon>Spermatophyta</taxon>
        <taxon>Magnoliopsida</taxon>
        <taxon>eudicotyledons</taxon>
        <taxon>Gunneridae</taxon>
        <taxon>Pentapetalae</taxon>
        <taxon>rosids</taxon>
        <taxon>malvids</taxon>
        <taxon>Brassicales</taxon>
        <taxon>Brassicaceae</taxon>
        <taxon>Brassiceae</taxon>
        <taxon>Brassica</taxon>
    </lineage>
</organism>
<dbReference type="EMBL" id="LS974621">
    <property type="protein sequence ID" value="CAG7876774.1"/>
    <property type="molecule type" value="Genomic_DNA"/>
</dbReference>
<reference evidence="2" key="1">
    <citation type="submission" date="2018-11" db="EMBL/GenBank/DDBJ databases">
        <authorList>
            <consortium name="Genoscope - CEA"/>
            <person name="William W."/>
        </authorList>
    </citation>
    <scope>NUCLEOTIDE SEQUENCE</scope>
</reference>
<accession>A0A3P5ZGG6</accession>
<gene>
    <name evidence="2" type="ORF">BRAA05T21585Z</name>
    <name evidence="1" type="ORF">BRAPAZ1V2_A05P32950.2</name>
</gene>
<name>A0A3P5ZGG6_BRACM</name>
<dbReference type="AlphaFoldDB" id="A0A3P5ZGG6"/>
<evidence type="ECO:0000313" key="1">
    <source>
        <dbReference type="EMBL" id="CAG7876774.1"/>
    </source>
</evidence>
<dbReference type="Proteomes" id="UP000694005">
    <property type="component" value="Chromosome A05"/>
</dbReference>
<proteinExistence type="predicted"/>
<sequence>MYREDREVNLALKVADLLEVNTGRWNRELVYETFAPGDADRIMLLQPMMNREDSIIWGFTKNGIYSTRSVMNNSRLEMSSRRAVPWVLWQIWKARNSVAFTNTSLSPRQAVMTAFEEAELWFVANSPHILNQPHLSKPGSNHPVVHSNVT</sequence>
<dbReference type="Gramene" id="A05p32950.2_BraZ1">
    <property type="protein sequence ID" value="A05p32950.2_BraZ1.CDS"/>
    <property type="gene ID" value="A05g32950.2_BraZ1"/>
</dbReference>
<evidence type="ECO:0000313" key="2">
    <source>
        <dbReference type="EMBL" id="VDC71871.1"/>
    </source>
</evidence>
<dbReference type="EMBL" id="LR031570">
    <property type="protein sequence ID" value="VDC71871.1"/>
    <property type="molecule type" value="Genomic_DNA"/>
</dbReference>
<protein>
    <recommendedName>
        <fullName evidence="3">Reverse transcriptase zinc-binding domain-containing protein</fullName>
    </recommendedName>
</protein>